<keyword evidence="1" id="KW-0732">Signal</keyword>
<dbReference type="RefSeq" id="WP_091723788.1">
    <property type="nucleotide sequence ID" value="NZ_LT629779.1"/>
</dbReference>
<evidence type="ECO:0000313" key="2">
    <source>
        <dbReference type="EMBL" id="SDS74738.1"/>
    </source>
</evidence>
<dbReference type="SUPFAM" id="SSF53850">
    <property type="entry name" value="Periplasmic binding protein-like II"/>
    <property type="match status" value="1"/>
</dbReference>
<feature type="chain" id="PRO_5009262449" evidence="1">
    <location>
        <begin position="27"/>
        <end position="440"/>
    </location>
</feature>
<gene>
    <name evidence="2" type="ORF">SAMN04489743_0756</name>
</gene>
<accession>A0A1H1UQA4</accession>
<dbReference type="EMBL" id="LT629779">
    <property type="protein sequence ID" value="SDS74738.1"/>
    <property type="molecule type" value="Genomic_DNA"/>
</dbReference>
<name>A0A1H1UQA4_9MICC</name>
<dbReference type="Gene3D" id="3.40.190.10">
    <property type="entry name" value="Periplasmic binding protein-like II"/>
    <property type="match status" value="1"/>
</dbReference>
<feature type="signal peptide" evidence="1">
    <location>
        <begin position="1"/>
        <end position="26"/>
    </location>
</feature>
<proteinExistence type="predicted"/>
<dbReference type="PANTHER" id="PTHR43649:SF12">
    <property type="entry name" value="DIACETYLCHITOBIOSE BINDING PROTEIN DASA"/>
    <property type="match status" value="1"/>
</dbReference>
<sequence>MRSSFRAGAVAMMAAAALLTAGCSTGSGTNAVEQNTDPNQKVELTYWAWAPNLDKVVEIWNEKNPNIHVTVNKQDGGDPAITKLLTAVNAGSGAPDLIQAEYQKIPTLVAADALADLSGTEANDTKDTFPEAVWNSVTLGGDALYAVPQDTGPMAFYYRADIFERLGLAVPTTWEEYAAAAKTVHDADPEAYLGTFSSNDAGWFTGMAQQAGASWWAIDGDAWSVKIAEDPTEKVAGYWGGLVEQGTIDNKPMYTPEWNAALNNGKQVGWLSAAWAPGVLSGNAGATAGKWKVAPMPQWDSAKPATGNWGGSSTAVTSQSKNVAAASKFASWLNTDPEAVKALVDVAGIYPADTEGAKTALTKAPEFFSNQPDFYDVVGKAAQSVTSFSYGPNVNVAYNAYNDQFAKAAQAKTKSAFLDAVAGMQQVTVDDLKKTGFTVK</sequence>
<dbReference type="AlphaFoldDB" id="A0A1H1UQA4"/>
<organism evidence="2 3">
    <name type="scientific">Pseudarthrobacter equi</name>
    <dbReference type="NCBI Taxonomy" id="728066"/>
    <lineage>
        <taxon>Bacteria</taxon>
        <taxon>Bacillati</taxon>
        <taxon>Actinomycetota</taxon>
        <taxon>Actinomycetes</taxon>
        <taxon>Micrococcales</taxon>
        <taxon>Micrococcaceae</taxon>
        <taxon>Pseudarthrobacter</taxon>
    </lineage>
</organism>
<evidence type="ECO:0000256" key="1">
    <source>
        <dbReference type="SAM" id="SignalP"/>
    </source>
</evidence>
<dbReference type="PROSITE" id="PS51257">
    <property type="entry name" value="PROKAR_LIPOPROTEIN"/>
    <property type="match status" value="1"/>
</dbReference>
<protein>
    <submittedName>
        <fullName evidence="2">Carbohydrate ABC transporter substrate-binding protein, CUT1 family</fullName>
    </submittedName>
</protein>
<dbReference type="InterPro" id="IPR006059">
    <property type="entry name" value="SBP"/>
</dbReference>
<keyword evidence="3" id="KW-1185">Reference proteome</keyword>
<evidence type="ECO:0000313" key="3">
    <source>
        <dbReference type="Proteomes" id="UP000198751"/>
    </source>
</evidence>
<dbReference type="Pfam" id="PF01547">
    <property type="entry name" value="SBP_bac_1"/>
    <property type="match status" value="1"/>
</dbReference>
<dbReference type="OrthoDB" id="2515046at2"/>
<dbReference type="PANTHER" id="PTHR43649">
    <property type="entry name" value="ARABINOSE-BINDING PROTEIN-RELATED"/>
    <property type="match status" value="1"/>
</dbReference>
<dbReference type="InterPro" id="IPR050490">
    <property type="entry name" value="Bact_solute-bd_prot1"/>
</dbReference>
<reference evidence="3" key="1">
    <citation type="submission" date="2016-10" db="EMBL/GenBank/DDBJ databases">
        <authorList>
            <person name="Varghese N."/>
            <person name="Submissions S."/>
        </authorList>
    </citation>
    <scope>NUCLEOTIDE SEQUENCE [LARGE SCALE GENOMIC DNA]</scope>
    <source>
        <strain evidence="3">IMMIB L-1606</strain>
    </source>
</reference>
<dbReference type="Proteomes" id="UP000198751">
    <property type="component" value="Chromosome I"/>
</dbReference>